<dbReference type="AlphaFoldDB" id="A0A679JF85"/>
<sequence length="351" mass="40838">MTRQLKLTKFRELDINDPFFQSLKDGYSADFVKWFESKKDEDLYIVHDGKTLSGMVYLKEEEGVVDDIDPPLPNRRWLKVGTFKLEKKGTKLGERVVKKIFDTAILKQVDGIYVTVFQVHVELISLFEKYGFKKCGVKKTKNGVEDVYKRDLDEFTGDMVLDYPFIHRKAKKAWLLAIYPEFHTRLLPDSILRNEPLEIVQDVSHSNTIHKVYIAHVSFKNLKEGDAVVFYRTKPKTDKAPAKYRSVATSVCVVEEVKQRRDFADVDDFLKYCRPRSVYDEKELRFEFGRKGVLSVAKMTYNAAFNRRLTREALMDEVGIGGVRWNLVPLTEDQFDEIVRLGEINARLIID</sequence>
<dbReference type="RefSeq" id="WP_339159247.1">
    <property type="nucleotide sequence ID" value="NZ_LR743510.1"/>
</dbReference>
<evidence type="ECO:0000313" key="1">
    <source>
        <dbReference type="EMBL" id="CAA2137474.1"/>
    </source>
</evidence>
<dbReference type="SUPFAM" id="SSF55729">
    <property type="entry name" value="Acyl-CoA N-acyltransferases (Nat)"/>
    <property type="match status" value="1"/>
</dbReference>
<reference evidence="1" key="1">
    <citation type="submission" date="2019-12" db="EMBL/GenBank/DDBJ databases">
        <authorList>
            <person name="Cremers G."/>
        </authorList>
    </citation>
    <scope>NUCLEOTIDE SEQUENCE</scope>
    <source>
        <strain evidence="1">Mbul2</strain>
        <plasmid evidence="1">1</plasmid>
    </source>
</reference>
<proteinExistence type="predicted"/>
<name>A0A679JF85_9HYPH</name>
<keyword evidence="1" id="KW-0614">Plasmid</keyword>
<protein>
    <recommendedName>
        <fullName evidence="2">N-acetyltransferase domain-containing protein</fullName>
    </recommendedName>
</protein>
<organism evidence="1">
    <name type="scientific">Methylobacterium bullatum</name>
    <dbReference type="NCBI Taxonomy" id="570505"/>
    <lineage>
        <taxon>Bacteria</taxon>
        <taxon>Pseudomonadati</taxon>
        <taxon>Pseudomonadota</taxon>
        <taxon>Alphaproteobacteria</taxon>
        <taxon>Hyphomicrobiales</taxon>
        <taxon>Methylobacteriaceae</taxon>
        <taxon>Methylobacterium</taxon>
    </lineage>
</organism>
<dbReference type="Gene3D" id="3.40.630.30">
    <property type="match status" value="1"/>
</dbReference>
<geneLocation type="plasmid" evidence="1">
    <name>1</name>
</geneLocation>
<gene>
    <name evidence="1" type="ORF">MBLL_00676</name>
</gene>
<evidence type="ECO:0008006" key="2">
    <source>
        <dbReference type="Google" id="ProtNLM"/>
    </source>
</evidence>
<accession>A0A679JF85</accession>
<dbReference type="InterPro" id="IPR016181">
    <property type="entry name" value="Acyl_CoA_acyltransferase"/>
</dbReference>
<dbReference type="EMBL" id="LR743510">
    <property type="protein sequence ID" value="CAA2137474.1"/>
    <property type="molecule type" value="Genomic_DNA"/>
</dbReference>